<sequence>MGNPADVEEGTEGPPLVSVFCYRDSDAVPVDLLMLPRFELVQEYLQRRLGLAPADDPLLFEYVDVNDMRIVCAGADGWRVLLEDLRSLSPRQRVVKVARKKRYYDDIAQTAPLEDEYYFSSDLHGLEGTL</sequence>
<evidence type="ECO:0000313" key="1">
    <source>
        <dbReference type="EMBL" id="KAG5462231.1"/>
    </source>
</evidence>
<dbReference type="Proteomes" id="UP000673691">
    <property type="component" value="Unassembled WGS sequence"/>
</dbReference>
<dbReference type="EMBL" id="JAEFCI010002443">
    <property type="protein sequence ID" value="KAG5462231.1"/>
    <property type="molecule type" value="Genomic_DNA"/>
</dbReference>
<gene>
    <name evidence="1" type="ORF">BJ554DRAFT_5468</name>
</gene>
<evidence type="ECO:0000313" key="2">
    <source>
        <dbReference type="Proteomes" id="UP000673691"/>
    </source>
</evidence>
<comment type="caution">
    <text evidence="1">The sequence shown here is derived from an EMBL/GenBank/DDBJ whole genome shotgun (WGS) entry which is preliminary data.</text>
</comment>
<name>A0A8H8DL00_9FUNG</name>
<organism evidence="1 2">
    <name type="scientific">Olpidium bornovanus</name>
    <dbReference type="NCBI Taxonomy" id="278681"/>
    <lineage>
        <taxon>Eukaryota</taxon>
        <taxon>Fungi</taxon>
        <taxon>Fungi incertae sedis</taxon>
        <taxon>Olpidiomycota</taxon>
        <taxon>Olpidiomycotina</taxon>
        <taxon>Olpidiomycetes</taxon>
        <taxon>Olpidiales</taxon>
        <taxon>Olpidiaceae</taxon>
        <taxon>Olpidium</taxon>
    </lineage>
</organism>
<accession>A0A8H8DL00</accession>
<proteinExistence type="predicted"/>
<keyword evidence="2" id="KW-1185">Reference proteome</keyword>
<protein>
    <submittedName>
        <fullName evidence="1">Uncharacterized protein</fullName>
    </submittedName>
</protein>
<dbReference type="AlphaFoldDB" id="A0A8H8DL00"/>
<reference evidence="1 2" key="1">
    <citation type="journal article" name="Sci. Rep.">
        <title>Genome-scale phylogenetic analyses confirm Olpidium as the closest living zoosporic fungus to the non-flagellated, terrestrial fungi.</title>
        <authorList>
            <person name="Chang Y."/>
            <person name="Rochon D."/>
            <person name="Sekimoto S."/>
            <person name="Wang Y."/>
            <person name="Chovatia M."/>
            <person name="Sandor L."/>
            <person name="Salamov A."/>
            <person name="Grigoriev I.V."/>
            <person name="Stajich J.E."/>
            <person name="Spatafora J.W."/>
        </authorList>
    </citation>
    <scope>NUCLEOTIDE SEQUENCE [LARGE SCALE GENOMIC DNA]</scope>
    <source>
        <strain evidence="1">S191</strain>
    </source>
</reference>